<dbReference type="Pfam" id="PF06472">
    <property type="entry name" value="ABC_membrane_2"/>
    <property type="match status" value="1"/>
</dbReference>
<dbReference type="Proteomes" id="UP000822688">
    <property type="component" value="Chromosome 6"/>
</dbReference>
<dbReference type="PANTHER" id="PTHR11384:SF55">
    <property type="entry name" value="ATP-BINDING CASSETTE TRANSPORTER"/>
    <property type="match status" value="1"/>
</dbReference>
<dbReference type="Gene3D" id="1.20.1560.10">
    <property type="entry name" value="ABC transporter type 1, transmembrane domain"/>
    <property type="match status" value="1"/>
</dbReference>
<keyword evidence="3 8" id="KW-0812">Transmembrane</keyword>
<reference evidence="11 12" key="1">
    <citation type="submission" date="2020-06" db="EMBL/GenBank/DDBJ databases">
        <title>WGS assembly of Ceratodon purpureus strain R40.</title>
        <authorList>
            <person name="Carey S.B."/>
            <person name="Jenkins J."/>
            <person name="Shu S."/>
            <person name="Lovell J.T."/>
            <person name="Sreedasyam A."/>
            <person name="Maumus F."/>
            <person name="Tiley G.P."/>
            <person name="Fernandez-Pozo N."/>
            <person name="Barry K."/>
            <person name="Chen C."/>
            <person name="Wang M."/>
            <person name="Lipzen A."/>
            <person name="Daum C."/>
            <person name="Saski C.A."/>
            <person name="Payton A.C."/>
            <person name="Mcbreen J.C."/>
            <person name="Conrad R.E."/>
            <person name="Kollar L.M."/>
            <person name="Olsson S."/>
            <person name="Huttunen S."/>
            <person name="Landis J.B."/>
            <person name="Wickett N.J."/>
            <person name="Johnson M.G."/>
            <person name="Rensing S.A."/>
            <person name="Grimwood J."/>
            <person name="Schmutz J."/>
            <person name="Mcdaniel S.F."/>
        </authorList>
    </citation>
    <scope>NUCLEOTIDE SEQUENCE [LARGE SCALE GENOMIC DNA]</scope>
    <source>
        <strain evidence="11 12">R40</strain>
    </source>
</reference>
<dbReference type="PANTHER" id="PTHR11384">
    <property type="entry name" value="ATP-BINDING CASSETTE, SUB-FAMILY D MEMBER"/>
    <property type="match status" value="1"/>
</dbReference>
<keyword evidence="12" id="KW-1185">Reference proteome</keyword>
<dbReference type="InterPro" id="IPR011527">
    <property type="entry name" value="ABC1_TM_dom"/>
</dbReference>
<evidence type="ECO:0000256" key="5">
    <source>
        <dbReference type="ARBA" id="ARBA00022840"/>
    </source>
</evidence>
<evidence type="ECO:0000256" key="2">
    <source>
        <dbReference type="ARBA" id="ARBA00022448"/>
    </source>
</evidence>
<dbReference type="GO" id="GO:0005524">
    <property type="term" value="F:ATP binding"/>
    <property type="evidence" value="ECO:0007669"/>
    <property type="project" value="UniProtKB-KW"/>
</dbReference>
<feature type="transmembrane region" description="Helical" evidence="8">
    <location>
        <begin position="43"/>
        <end position="64"/>
    </location>
</feature>
<evidence type="ECO:0000259" key="10">
    <source>
        <dbReference type="PROSITE" id="PS50929"/>
    </source>
</evidence>
<dbReference type="EMBL" id="CM026427">
    <property type="protein sequence ID" value="KAG0568386.1"/>
    <property type="molecule type" value="Genomic_DNA"/>
</dbReference>
<evidence type="ECO:0000313" key="11">
    <source>
        <dbReference type="EMBL" id="KAG0568386.1"/>
    </source>
</evidence>
<evidence type="ECO:0000256" key="4">
    <source>
        <dbReference type="ARBA" id="ARBA00022741"/>
    </source>
</evidence>
<accession>A0A8T0H8Y0</accession>
<dbReference type="CDD" id="cd03223">
    <property type="entry name" value="ABCD_peroxisomal_ALDP"/>
    <property type="match status" value="1"/>
</dbReference>
<dbReference type="PROSITE" id="PS00211">
    <property type="entry name" value="ABC_TRANSPORTER_1"/>
    <property type="match status" value="1"/>
</dbReference>
<comment type="similarity">
    <text evidence="1">Belongs to the ABC transporter superfamily. ABCD family. Peroxisomal fatty acyl CoA transporter (TC 3.A.1.203) subfamily.</text>
</comment>
<evidence type="ECO:0000256" key="6">
    <source>
        <dbReference type="ARBA" id="ARBA00022989"/>
    </source>
</evidence>
<dbReference type="PROSITE" id="PS50893">
    <property type="entry name" value="ABC_TRANSPORTER_2"/>
    <property type="match status" value="1"/>
</dbReference>
<keyword evidence="2" id="KW-0813">Transport</keyword>
<evidence type="ECO:0000259" key="9">
    <source>
        <dbReference type="PROSITE" id="PS50893"/>
    </source>
</evidence>
<feature type="domain" description="ABC transmembrane type-1" evidence="10">
    <location>
        <begin position="46"/>
        <end position="330"/>
    </location>
</feature>
<dbReference type="SUPFAM" id="SSF90123">
    <property type="entry name" value="ABC transporter transmembrane region"/>
    <property type="match status" value="1"/>
</dbReference>
<evidence type="ECO:0000313" key="12">
    <source>
        <dbReference type="Proteomes" id="UP000822688"/>
    </source>
</evidence>
<dbReference type="InterPro" id="IPR003439">
    <property type="entry name" value="ABC_transporter-like_ATP-bd"/>
</dbReference>
<keyword evidence="4" id="KW-0547">Nucleotide-binding</keyword>
<keyword evidence="7 8" id="KW-0472">Membrane</keyword>
<feature type="domain" description="ABC transporter" evidence="9">
    <location>
        <begin position="425"/>
        <end position="643"/>
    </location>
</feature>
<evidence type="ECO:0000256" key="7">
    <source>
        <dbReference type="ARBA" id="ARBA00023136"/>
    </source>
</evidence>
<feature type="transmembrane region" description="Helical" evidence="8">
    <location>
        <begin position="84"/>
        <end position="102"/>
    </location>
</feature>
<evidence type="ECO:0000256" key="1">
    <source>
        <dbReference type="ARBA" id="ARBA00008575"/>
    </source>
</evidence>
<dbReference type="Gene3D" id="3.40.50.300">
    <property type="entry name" value="P-loop containing nucleotide triphosphate hydrolases"/>
    <property type="match status" value="1"/>
</dbReference>
<dbReference type="InterPro" id="IPR050835">
    <property type="entry name" value="ABC_transporter_sub-D"/>
</dbReference>
<dbReference type="GO" id="GO:0016887">
    <property type="term" value="F:ATP hydrolysis activity"/>
    <property type="evidence" value="ECO:0007669"/>
    <property type="project" value="InterPro"/>
</dbReference>
<dbReference type="PROSITE" id="PS50929">
    <property type="entry name" value="ABC_TM1F"/>
    <property type="match status" value="1"/>
</dbReference>
<comment type="caution">
    <text evidence="11">The sequence shown here is derived from an EMBL/GenBank/DDBJ whole genome shotgun (WGS) entry which is preliminary data.</text>
</comment>
<dbReference type="GO" id="GO:0016020">
    <property type="term" value="C:membrane"/>
    <property type="evidence" value="ECO:0007669"/>
    <property type="project" value="InterPro"/>
</dbReference>
<gene>
    <name evidence="11" type="ORF">KC19_6G016600</name>
</gene>
<protein>
    <submittedName>
        <fullName evidence="11">Uncharacterized protein</fullName>
    </submittedName>
</protein>
<keyword evidence="6 8" id="KW-1133">Transmembrane helix</keyword>
<name>A0A8T0H8Y0_CERPU</name>
<dbReference type="SMART" id="SM00382">
    <property type="entry name" value="AAA"/>
    <property type="match status" value="1"/>
</dbReference>
<evidence type="ECO:0000256" key="3">
    <source>
        <dbReference type="ARBA" id="ARBA00022692"/>
    </source>
</evidence>
<keyword evidence="5" id="KW-0067">ATP-binding</keyword>
<dbReference type="SUPFAM" id="SSF52540">
    <property type="entry name" value="P-loop containing nucleoside triphosphate hydrolases"/>
    <property type="match status" value="1"/>
</dbReference>
<dbReference type="InterPro" id="IPR003593">
    <property type="entry name" value="AAA+_ATPase"/>
</dbReference>
<dbReference type="Pfam" id="PF00005">
    <property type="entry name" value="ABC_tran"/>
    <property type="match status" value="1"/>
</dbReference>
<dbReference type="InterPro" id="IPR036640">
    <property type="entry name" value="ABC1_TM_sf"/>
</dbReference>
<organism evidence="11 12">
    <name type="scientific">Ceratodon purpureus</name>
    <name type="common">Fire moss</name>
    <name type="synonym">Dicranum purpureum</name>
    <dbReference type="NCBI Taxonomy" id="3225"/>
    <lineage>
        <taxon>Eukaryota</taxon>
        <taxon>Viridiplantae</taxon>
        <taxon>Streptophyta</taxon>
        <taxon>Embryophyta</taxon>
        <taxon>Bryophyta</taxon>
        <taxon>Bryophytina</taxon>
        <taxon>Bryopsida</taxon>
        <taxon>Dicranidae</taxon>
        <taxon>Pseudoditrichales</taxon>
        <taxon>Ditrichaceae</taxon>
        <taxon>Ceratodon</taxon>
    </lineage>
</organism>
<dbReference type="AlphaFoldDB" id="A0A8T0H8Y0"/>
<evidence type="ECO:0000256" key="8">
    <source>
        <dbReference type="SAM" id="Phobius"/>
    </source>
</evidence>
<feature type="transmembrane region" description="Helical" evidence="8">
    <location>
        <begin position="186"/>
        <end position="205"/>
    </location>
</feature>
<sequence length="643" mass="71092">MSIAAGDETGQRGPPEPSFDLIRKLWRVGSMFFFGDRKAKARFLLFIVLLLCAVCAGLFVVMSYVQRDFSTALSGKDIPGFYRAIWKFVGIIVVAAPLYSFYQYMQNLLSLEWRAWLTENLLSSYFSNRAYFDLKMDGQLDNPDQRICEDVSSFVQNTVDIIALFSSKLLNVIGFTGVLWSIAPELVFFLIGYSTFGTLVTVKGFGSRLMSLKFKALQREANFRYSLVRVRDNVESIAFYGGESHEAATIKTFLATMVANIRELILWNRHLALFNNVYEFSMIIVPSIIVAPRYFSGEVEFGVISQTGFAFHRILAALSVIVLKFDSLSGLAAQTERLESLLSALDNHTGDVRLMKRHFGRTSSAVGHSAADNDREETPLLNMVSGPIPSGPSSDRTKNSETYVVSVVPEAVSSGNILREVGPGLVLKDLSIATPNSQTILYENLNLELAPGESLLVMGPSGCGKSSLLRAIAGLWTRGSGILQSPSSSETFFLPQKPYMPLGSLRDQLLFPKSSSNANAAAFSNDGDLYKALKEVSLEELPEHVGGLGAVQDWSDTLSAGEQQRLAFARLFLHSPKVAFLDEASSALDAGNEARLYALLSEKLETYVSVGHRTSLVKFHTFVLEFKDDRSWKVCRRDEFVPA</sequence>
<dbReference type="InterPro" id="IPR027417">
    <property type="entry name" value="P-loop_NTPase"/>
</dbReference>
<proteinExistence type="inferred from homology"/>
<dbReference type="InterPro" id="IPR017871">
    <property type="entry name" value="ABC_transporter-like_CS"/>
</dbReference>
<dbReference type="GO" id="GO:0140359">
    <property type="term" value="F:ABC-type transporter activity"/>
    <property type="evidence" value="ECO:0007669"/>
    <property type="project" value="InterPro"/>
</dbReference>